<dbReference type="EMBL" id="MU157839">
    <property type="protein sequence ID" value="KAF9530505.1"/>
    <property type="molecule type" value="Genomic_DNA"/>
</dbReference>
<comment type="caution">
    <text evidence="1">The sequence shown here is derived from an EMBL/GenBank/DDBJ whole genome shotgun (WGS) entry which is preliminary data.</text>
</comment>
<sequence>MVSSLVHCGVAGLYFALGTLAAVSNTIYLISNAEVPALGQPGLTPIGQKRAQTCLPALFNPLNVGLIIACDPDSGEDDIQYCQEAVATVTPTATALHLQVDTSWYAHLV</sequence>
<reference evidence="1" key="1">
    <citation type="submission" date="2020-11" db="EMBL/GenBank/DDBJ databases">
        <authorList>
            <consortium name="DOE Joint Genome Institute"/>
            <person name="Ahrendt S."/>
            <person name="Riley R."/>
            <person name="Andreopoulos W."/>
            <person name="Labutti K."/>
            <person name="Pangilinan J."/>
            <person name="Ruiz-Duenas F.J."/>
            <person name="Barrasa J.M."/>
            <person name="Sanchez-Garcia M."/>
            <person name="Camarero S."/>
            <person name="Miyauchi S."/>
            <person name="Serrano A."/>
            <person name="Linde D."/>
            <person name="Babiker R."/>
            <person name="Drula E."/>
            <person name="Ayuso-Fernandez I."/>
            <person name="Pacheco R."/>
            <person name="Padilla G."/>
            <person name="Ferreira P."/>
            <person name="Barriuso J."/>
            <person name="Kellner H."/>
            <person name="Castanera R."/>
            <person name="Alfaro M."/>
            <person name="Ramirez L."/>
            <person name="Pisabarro A.G."/>
            <person name="Kuo A."/>
            <person name="Tritt A."/>
            <person name="Lipzen A."/>
            <person name="He G."/>
            <person name="Yan M."/>
            <person name="Ng V."/>
            <person name="Cullen D."/>
            <person name="Martin F."/>
            <person name="Rosso M.-N."/>
            <person name="Henrissat B."/>
            <person name="Hibbett D."/>
            <person name="Martinez A.T."/>
            <person name="Grigoriev I.V."/>
        </authorList>
    </citation>
    <scope>NUCLEOTIDE SEQUENCE</scope>
    <source>
        <strain evidence="1">CBS 506.95</strain>
    </source>
</reference>
<dbReference type="Proteomes" id="UP000807306">
    <property type="component" value="Unassembled WGS sequence"/>
</dbReference>
<proteinExistence type="predicted"/>
<accession>A0A9P6EK24</accession>
<protein>
    <submittedName>
        <fullName evidence="1">Uncharacterized protein</fullName>
    </submittedName>
</protein>
<keyword evidence="2" id="KW-1185">Reference proteome</keyword>
<gene>
    <name evidence="1" type="ORF">CPB83DRAFT_164820</name>
</gene>
<dbReference type="AlphaFoldDB" id="A0A9P6EK24"/>
<dbReference type="OrthoDB" id="425925at2759"/>
<evidence type="ECO:0000313" key="1">
    <source>
        <dbReference type="EMBL" id="KAF9530505.1"/>
    </source>
</evidence>
<name>A0A9P6EK24_9AGAR</name>
<evidence type="ECO:0000313" key="2">
    <source>
        <dbReference type="Proteomes" id="UP000807306"/>
    </source>
</evidence>
<organism evidence="1 2">
    <name type="scientific">Crepidotus variabilis</name>
    <dbReference type="NCBI Taxonomy" id="179855"/>
    <lineage>
        <taxon>Eukaryota</taxon>
        <taxon>Fungi</taxon>
        <taxon>Dikarya</taxon>
        <taxon>Basidiomycota</taxon>
        <taxon>Agaricomycotina</taxon>
        <taxon>Agaricomycetes</taxon>
        <taxon>Agaricomycetidae</taxon>
        <taxon>Agaricales</taxon>
        <taxon>Agaricineae</taxon>
        <taxon>Crepidotaceae</taxon>
        <taxon>Crepidotus</taxon>
    </lineage>
</organism>